<sequence length="356" mass="40744">MNQISNNETFVPNDFISNQVIQNIQNPEPVKGEDFDARKYVKAKDPKLKDINVFSDFAEKVQSQPKQKVEYQEVNMINTQTSDDVLFSQLANYRGLSDTDLRNLICGNFKYILERVMDPDPNNKYRSIVHVFVDQRVIQIMIEIAYAQPLSDIEKVYCNKLVTDYIKFASVEKGDTKPTISALTTFASVVNRDIIQQMVGFGAFDDKTANRLARASRSSLNAQVCVRNLNDVIMTLPLNILYERLITAIYYTVCGSRIKAIDLLEGIMYDVKDVSTMTESKREIYGLITLALFSMLNEMNDAGLNTTLLNYSQNRQLLYIDRPVRFNLRSFAPSDFPRLDMIIRNLDIKNGSPLFL</sequence>
<reference evidence="1" key="1">
    <citation type="journal article" date="2021" name="Proc. Natl. Acad. Sci. U.S.A.">
        <title>A Catalog of Tens of Thousands of Viruses from Human Metagenomes Reveals Hidden Associations with Chronic Diseases.</title>
        <authorList>
            <person name="Tisza M.J."/>
            <person name="Buck C.B."/>
        </authorList>
    </citation>
    <scope>NUCLEOTIDE SEQUENCE</scope>
    <source>
        <strain evidence="1">CtcyQ27</strain>
    </source>
</reference>
<proteinExistence type="predicted"/>
<dbReference type="EMBL" id="BK016080">
    <property type="protein sequence ID" value="DAF93241.1"/>
    <property type="molecule type" value="Genomic_DNA"/>
</dbReference>
<organism evidence="1">
    <name type="scientific">Myoviridae sp. ctcyQ27</name>
    <dbReference type="NCBI Taxonomy" id="2825139"/>
    <lineage>
        <taxon>Viruses</taxon>
        <taxon>Duplodnaviria</taxon>
        <taxon>Heunggongvirae</taxon>
        <taxon>Uroviricota</taxon>
        <taxon>Caudoviricetes</taxon>
    </lineage>
</organism>
<name>A0A8S5UFH2_9CAUD</name>
<accession>A0A8S5UFH2</accession>
<evidence type="ECO:0000313" key="1">
    <source>
        <dbReference type="EMBL" id="DAF93241.1"/>
    </source>
</evidence>
<protein>
    <submittedName>
        <fullName evidence="1">Uncharacterized protein</fullName>
    </submittedName>
</protein>